<accession>A0A841KV46</accession>
<dbReference type="EC" id="4.1.99.19" evidence="8"/>
<dbReference type="Gene3D" id="3.20.20.70">
    <property type="entry name" value="Aldolase class I"/>
    <property type="match status" value="1"/>
</dbReference>
<dbReference type="InterPro" id="IPR010722">
    <property type="entry name" value="BATS_dom"/>
</dbReference>
<name>A0A841KV46_9FIRM</name>
<evidence type="ECO:0000256" key="2">
    <source>
        <dbReference type="ARBA" id="ARBA00022485"/>
    </source>
</evidence>
<keyword evidence="9" id="KW-1185">Reference proteome</keyword>
<dbReference type="SFLD" id="SFLDG01060">
    <property type="entry name" value="BATS_domain_containing"/>
    <property type="match status" value="1"/>
</dbReference>
<dbReference type="Proteomes" id="UP000579281">
    <property type="component" value="Unassembled WGS sequence"/>
</dbReference>
<dbReference type="GO" id="GO:0005506">
    <property type="term" value="F:iron ion binding"/>
    <property type="evidence" value="ECO:0007669"/>
    <property type="project" value="InterPro"/>
</dbReference>
<evidence type="ECO:0000259" key="7">
    <source>
        <dbReference type="PROSITE" id="PS51918"/>
    </source>
</evidence>
<dbReference type="RefSeq" id="WP_184311749.1">
    <property type="nucleotide sequence ID" value="NZ_JACHEN010000021.1"/>
</dbReference>
<dbReference type="GO" id="GO:0036355">
    <property type="term" value="F:2-iminoacetate synthase activity"/>
    <property type="evidence" value="ECO:0007669"/>
    <property type="project" value="UniProtKB-EC"/>
</dbReference>
<dbReference type="GO" id="GO:0051539">
    <property type="term" value="F:4 iron, 4 sulfur cluster binding"/>
    <property type="evidence" value="ECO:0007669"/>
    <property type="project" value="UniProtKB-KW"/>
</dbReference>
<feature type="domain" description="Radical SAM core" evidence="7">
    <location>
        <begin position="67"/>
        <end position="291"/>
    </location>
</feature>
<dbReference type="Pfam" id="PF04055">
    <property type="entry name" value="Radical_SAM"/>
    <property type="match status" value="1"/>
</dbReference>
<evidence type="ECO:0000256" key="6">
    <source>
        <dbReference type="ARBA" id="ARBA00023014"/>
    </source>
</evidence>
<keyword evidence="4" id="KW-0479">Metal-binding</keyword>
<evidence type="ECO:0000313" key="8">
    <source>
        <dbReference type="EMBL" id="MBB6217253.1"/>
    </source>
</evidence>
<keyword evidence="5" id="KW-0408">Iron</keyword>
<gene>
    <name evidence="8" type="ORF">HNQ80_003372</name>
</gene>
<protein>
    <submittedName>
        <fullName evidence="8">2-iminoacetate synthase</fullName>
        <ecNumber evidence="8">4.1.99.19</ecNumber>
    </submittedName>
</protein>
<comment type="cofactor">
    <cofactor evidence="1">
        <name>[4Fe-4S] cluster</name>
        <dbReference type="ChEBI" id="CHEBI:49883"/>
    </cofactor>
</comment>
<dbReference type="CDD" id="cd01335">
    <property type="entry name" value="Radical_SAM"/>
    <property type="match status" value="1"/>
</dbReference>
<evidence type="ECO:0000256" key="1">
    <source>
        <dbReference type="ARBA" id="ARBA00001966"/>
    </source>
</evidence>
<keyword evidence="6" id="KW-0411">Iron-sulfur</keyword>
<comment type="caution">
    <text evidence="8">The sequence shown here is derived from an EMBL/GenBank/DDBJ whole genome shotgun (WGS) entry which is preliminary data.</text>
</comment>
<evidence type="ECO:0000256" key="4">
    <source>
        <dbReference type="ARBA" id="ARBA00022723"/>
    </source>
</evidence>
<proteinExistence type="predicted"/>
<keyword evidence="3" id="KW-0949">S-adenosyl-L-methionine</keyword>
<dbReference type="PANTHER" id="PTHR43583:SF1">
    <property type="entry name" value="2-IMINOACETATE SYNTHASE"/>
    <property type="match status" value="1"/>
</dbReference>
<keyword evidence="2" id="KW-0004">4Fe-4S</keyword>
<dbReference type="InterPro" id="IPR012726">
    <property type="entry name" value="ThiH"/>
</dbReference>
<evidence type="ECO:0000256" key="3">
    <source>
        <dbReference type="ARBA" id="ARBA00022691"/>
    </source>
</evidence>
<dbReference type="Pfam" id="PF06968">
    <property type="entry name" value="BATS"/>
    <property type="match status" value="1"/>
</dbReference>
<dbReference type="NCBIfam" id="TIGR02351">
    <property type="entry name" value="thiH"/>
    <property type="match status" value="1"/>
</dbReference>
<dbReference type="EMBL" id="JACHEN010000021">
    <property type="protein sequence ID" value="MBB6217253.1"/>
    <property type="molecule type" value="Genomic_DNA"/>
</dbReference>
<dbReference type="SFLD" id="SFLDG01081">
    <property type="entry name" value="cleavage_of_the_Ca-Cb_bond_in"/>
    <property type="match status" value="1"/>
</dbReference>
<dbReference type="SFLD" id="SFLDF00301">
    <property type="entry name" value="2-iminoacetate_synthase_(ThiH)"/>
    <property type="match status" value="1"/>
</dbReference>
<dbReference type="SUPFAM" id="SSF102114">
    <property type="entry name" value="Radical SAM enzymes"/>
    <property type="match status" value="1"/>
</dbReference>
<dbReference type="InterPro" id="IPR013785">
    <property type="entry name" value="Aldolase_TIM"/>
</dbReference>
<dbReference type="PROSITE" id="PS51918">
    <property type="entry name" value="RADICAL_SAM"/>
    <property type="match status" value="1"/>
</dbReference>
<reference evidence="8 9" key="1">
    <citation type="submission" date="2020-08" db="EMBL/GenBank/DDBJ databases">
        <title>Genomic Encyclopedia of Type Strains, Phase IV (KMG-IV): sequencing the most valuable type-strain genomes for metagenomic binning, comparative biology and taxonomic classification.</title>
        <authorList>
            <person name="Goeker M."/>
        </authorList>
    </citation>
    <scope>NUCLEOTIDE SEQUENCE [LARGE SCALE GENOMIC DNA]</scope>
    <source>
        <strain evidence="8 9">DSM 103526</strain>
    </source>
</reference>
<organism evidence="8 9">
    <name type="scientific">Anaerosolibacter carboniphilus</name>
    <dbReference type="NCBI Taxonomy" id="1417629"/>
    <lineage>
        <taxon>Bacteria</taxon>
        <taxon>Bacillati</taxon>
        <taxon>Bacillota</taxon>
        <taxon>Clostridia</taxon>
        <taxon>Peptostreptococcales</taxon>
        <taxon>Thermotaleaceae</taxon>
        <taxon>Anaerosolibacter</taxon>
    </lineage>
</organism>
<dbReference type="InterPro" id="IPR007197">
    <property type="entry name" value="rSAM"/>
</dbReference>
<evidence type="ECO:0000313" key="9">
    <source>
        <dbReference type="Proteomes" id="UP000579281"/>
    </source>
</evidence>
<dbReference type="AlphaFoldDB" id="A0A841KV46"/>
<dbReference type="SFLD" id="SFLDS00029">
    <property type="entry name" value="Radical_SAM"/>
    <property type="match status" value="1"/>
</dbReference>
<keyword evidence="8" id="KW-0456">Lyase</keyword>
<dbReference type="InterPro" id="IPR058240">
    <property type="entry name" value="rSAM_sf"/>
</dbReference>
<dbReference type="InterPro" id="IPR034428">
    <property type="entry name" value="ThiH/NoCL/HydG-like"/>
</dbReference>
<evidence type="ECO:0000256" key="5">
    <source>
        <dbReference type="ARBA" id="ARBA00023004"/>
    </source>
</evidence>
<dbReference type="SMART" id="SM00876">
    <property type="entry name" value="BATS"/>
    <property type="match status" value="1"/>
</dbReference>
<sequence>MSFYQRYLEYKDFDLYGFFSSITDQDIHRVLSKEKLDERDFLTLLSPQAGKHLEAMAQRAHRLTVQHFGKVIFLYTPIYLGDYCVNRCVYCSFNVDNKFSRKKLSPEELEKEARAIAETELKHVLILTGESRHHTPVAYIRDCVRILKKHFSSISIEVYPLETEEYRELMEEGVDGLTIYQEVYNEEIYDEVHISGPKKNYQYRLDAPERGCEAGMRSVNIGALLGLDDWRREAFLTGIHGAYLQDKYLDVEVGLSLPRIRPHLGSYQPKSPVADRDLVQIMMALRLFLPRAAIAISTREQSYLRDHLLPLGVTKMSAGVSTSVGGHTDDDKGSSQFDISDQRSVYEMKRMLKEKGYQPVFKDWDRI</sequence>
<dbReference type="PANTHER" id="PTHR43583">
    <property type="entry name" value="2-IMINOACETATE SYNTHASE"/>
    <property type="match status" value="1"/>
</dbReference>